<reference evidence="1" key="1">
    <citation type="submission" date="2023-04" db="EMBL/GenBank/DDBJ databases">
        <title>Ambrosiozyma monospora NBRC 10751.</title>
        <authorList>
            <person name="Ichikawa N."/>
            <person name="Sato H."/>
            <person name="Tonouchi N."/>
        </authorList>
    </citation>
    <scope>NUCLEOTIDE SEQUENCE</scope>
    <source>
        <strain evidence="1">NBRC 10751</strain>
    </source>
</reference>
<keyword evidence="2" id="KW-1185">Reference proteome</keyword>
<evidence type="ECO:0000313" key="1">
    <source>
        <dbReference type="EMBL" id="GMF07334.1"/>
    </source>
</evidence>
<sequence>MPQAPKSLENKILLREYITDLQKYARRFDKTSTDMVCQIYLKLVQNDQLLDIPMDCYNIMLKQMALSHKYDHIRIVLNTIYQQGKYPTIDTFNYLLNPMVISRGMFRYNIILSYIEHIQMNELRPNLNTWYIMFRFADNTKPEIVQSMREKNISFDPVITSYLKYLWRYENVTMLELVRFIKSKNITLDSYLLETLTSLYLEREEFKEALILIKSWYPHTVDKKCTNLTAS</sequence>
<proteinExistence type="predicted"/>
<evidence type="ECO:0000313" key="2">
    <source>
        <dbReference type="Proteomes" id="UP001165064"/>
    </source>
</evidence>
<name>A0ACB5UCC1_AMBMO</name>
<dbReference type="EMBL" id="BSXS01016129">
    <property type="protein sequence ID" value="GMF07334.1"/>
    <property type="molecule type" value="Genomic_DNA"/>
</dbReference>
<organism evidence="1 2">
    <name type="scientific">Ambrosiozyma monospora</name>
    <name type="common">Yeast</name>
    <name type="synonym">Endomycopsis monosporus</name>
    <dbReference type="NCBI Taxonomy" id="43982"/>
    <lineage>
        <taxon>Eukaryota</taxon>
        <taxon>Fungi</taxon>
        <taxon>Dikarya</taxon>
        <taxon>Ascomycota</taxon>
        <taxon>Saccharomycotina</taxon>
        <taxon>Pichiomycetes</taxon>
        <taxon>Pichiales</taxon>
        <taxon>Pichiaceae</taxon>
        <taxon>Ambrosiozyma</taxon>
    </lineage>
</organism>
<dbReference type="Proteomes" id="UP001165064">
    <property type="component" value="Unassembled WGS sequence"/>
</dbReference>
<comment type="caution">
    <text evidence="1">The sequence shown here is derived from an EMBL/GenBank/DDBJ whole genome shotgun (WGS) entry which is preliminary data.</text>
</comment>
<gene>
    <name evidence="1" type="ORF">Amon02_001285700</name>
</gene>
<accession>A0ACB5UCC1</accession>
<protein>
    <submittedName>
        <fullName evidence="1">Unnamed protein product</fullName>
    </submittedName>
</protein>